<keyword evidence="4" id="KW-0410">Iron transport</keyword>
<evidence type="ECO:0000256" key="10">
    <source>
        <dbReference type="ARBA" id="ARBA00023065"/>
    </source>
</evidence>
<dbReference type="GO" id="GO:0005743">
    <property type="term" value="C:mitochondrial inner membrane"/>
    <property type="evidence" value="ECO:0007669"/>
    <property type="project" value="UniProtKB-SubCell"/>
</dbReference>
<keyword evidence="5 18" id="KW-0812">Transmembrane</keyword>
<evidence type="ECO:0000256" key="11">
    <source>
        <dbReference type="ARBA" id="ARBA00023128"/>
    </source>
</evidence>
<dbReference type="GO" id="GO:0035162">
    <property type="term" value="P:embryonic hemopoiesis"/>
    <property type="evidence" value="ECO:0007669"/>
    <property type="project" value="Ensembl"/>
</dbReference>
<comment type="catalytic activity">
    <reaction evidence="13">
        <text>Fe(2+)(in) = Fe(2+)(out)</text>
        <dbReference type="Rhea" id="RHEA:28486"/>
        <dbReference type="ChEBI" id="CHEBI:29033"/>
    </reaction>
</comment>
<comment type="similarity">
    <text evidence="2 19">Belongs to the mitochondrial carrier (TC 2.A.29) family.</text>
</comment>
<evidence type="ECO:0000313" key="20">
    <source>
        <dbReference type="Ensembl" id="ENSLLEP00000020144.1"/>
    </source>
</evidence>
<accession>A0A8C5PFX2</accession>
<feature type="repeat" description="Solcar" evidence="18">
    <location>
        <begin position="30"/>
        <end position="118"/>
    </location>
</feature>
<dbReference type="OrthoDB" id="43906at2759"/>
<keyword evidence="3 19" id="KW-0813">Transport</keyword>
<dbReference type="GO" id="GO:0048250">
    <property type="term" value="P:iron import into the mitochondrion"/>
    <property type="evidence" value="ECO:0007669"/>
    <property type="project" value="Ensembl"/>
</dbReference>
<evidence type="ECO:0000256" key="14">
    <source>
        <dbReference type="ARBA" id="ARBA00037061"/>
    </source>
</evidence>
<evidence type="ECO:0000256" key="19">
    <source>
        <dbReference type="RuleBase" id="RU000488"/>
    </source>
</evidence>
<keyword evidence="6" id="KW-0677">Repeat</keyword>
<evidence type="ECO:0000256" key="6">
    <source>
        <dbReference type="ARBA" id="ARBA00022737"/>
    </source>
</evidence>
<dbReference type="Gene3D" id="1.50.40.10">
    <property type="entry name" value="Mitochondrial carrier domain"/>
    <property type="match status" value="2"/>
</dbReference>
<reference evidence="20" key="1">
    <citation type="submission" date="2025-08" db="UniProtKB">
        <authorList>
            <consortium name="Ensembl"/>
        </authorList>
    </citation>
    <scope>IDENTIFICATION</scope>
</reference>
<dbReference type="SUPFAM" id="SSF103506">
    <property type="entry name" value="Mitochondrial carrier"/>
    <property type="match status" value="1"/>
</dbReference>
<evidence type="ECO:0000256" key="4">
    <source>
        <dbReference type="ARBA" id="ARBA00022496"/>
    </source>
</evidence>
<keyword evidence="7" id="KW-0999">Mitochondrion inner membrane</keyword>
<comment type="function">
    <text evidence="14">Mitochondrial iron transporter that specifically mediates iron uptake in developing erythroid cells, thereby playing an essential role in heme biosynthesis.</text>
</comment>
<evidence type="ECO:0000256" key="2">
    <source>
        <dbReference type="ARBA" id="ARBA00006375"/>
    </source>
</evidence>
<keyword evidence="9" id="KW-0408">Iron</keyword>
<evidence type="ECO:0000256" key="17">
    <source>
        <dbReference type="ARBA" id="ARBA00041894"/>
    </source>
</evidence>
<keyword evidence="11" id="KW-0496">Mitochondrion</keyword>
<dbReference type="PROSITE" id="PS50920">
    <property type="entry name" value="SOLCAR"/>
    <property type="match status" value="3"/>
</dbReference>
<dbReference type="PRINTS" id="PR00926">
    <property type="entry name" value="MITOCARRIER"/>
</dbReference>
<evidence type="ECO:0000256" key="9">
    <source>
        <dbReference type="ARBA" id="ARBA00023004"/>
    </source>
</evidence>
<evidence type="ECO:0000256" key="1">
    <source>
        <dbReference type="ARBA" id="ARBA00004448"/>
    </source>
</evidence>
<dbReference type="PANTHER" id="PTHR45758:SF4">
    <property type="entry name" value="MITOFERRIN-1"/>
    <property type="match status" value="1"/>
</dbReference>
<evidence type="ECO:0000256" key="15">
    <source>
        <dbReference type="ARBA" id="ARBA00040418"/>
    </source>
</evidence>
<comment type="subcellular location">
    <subcellularLocation>
        <location evidence="1">Mitochondrion inner membrane</location>
        <topology evidence="1">Multi-pass membrane protein</topology>
    </subcellularLocation>
</comment>
<dbReference type="GO" id="GO:0015093">
    <property type="term" value="F:ferrous iron transmembrane transporter activity"/>
    <property type="evidence" value="ECO:0007669"/>
    <property type="project" value="TreeGrafter"/>
</dbReference>
<feature type="repeat" description="Solcar" evidence="18">
    <location>
        <begin position="128"/>
        <end position="212"/>
    </location>
</feature>
<dbReference type="InterPro" id="IPR018108">
    <property type="entry name" value="MCP_transmembrane"/>
</dbReference>
<keyword evidence="21" id="KW-1185">Reference proteome</keyword>
<keyword evidence="10" id="KW-0406">Ion transport</keyword>
<gene>
    <name evidence="20" type="primary">SLC25A37</name>
</gene>
<evidence type="ECO:0000256" key="5">
    <source>
        <dbReference type="ARBA" id="ARBA00022692"/>
    </source>
</evidence>
<dbReference type="AlphaFoldDB" id="A0A8C5PFX2"/>
<dbReference type="InterPro" id="IPR002067">
    <property type="entry name" value="MCP"/>
</dbReference>
<dbReference type="FunFam" id="1.50.40.10:FF:000031">
    <property type="entry name" value="mitoferrin-2 isoform X1"/>
    <property type="match status" value="1"/>
</dbReference>
<dbReference type="PANTHER" id="PTHR45758">
    <property type="entry name" value="MITOFERRIN-1-RELATED"/>
    <property type="match status" value="1"/>
</dbReference>
<dbReference type="FunFam" id="1.50.40.10:FF:000027">
    <property type="entry name" value="mitoferrin-2 isoform X1"/>
    <property type="match status" value="1"/>
</dbReference>
<evidence type="ECO:0000256" key="18">
    <source>
        <dbReference type="PROSITE-ProRule" id="PRU00282"/>
    </source>
</evidence>
<dbReference type="InterPro" id="IPR023395">
    <property type="entry name" value="MCP_dom_sf"/>
</dbReference>
<dbReference type="GO" id="GO:0043249">
    <property type="term" value="P:erythrocyte maturation"/>
    <property type="evidence" value="ECO:0007669"/>
    <property type="project" value="Ensembl"/>
</dbReference>
<keyword evidence="12 18" id="KW-0472">Membrane</keyword>
<dbReference type="Ensembl" id="ENSLLET00000020935.1">
    <property type="protein sequence ID" value="ENSLLEP00000020144.1"/>
    <property type="gene ID" value="ENSLLEG00000012777.1"/>
</dbReference>
<feature type="repeat" description="Solcar" evidence="18">
    <location>
        <begin position="219"/>
        <end position="303"/>
    </location>
</feature>
<name>A0A8C5PFX2_9ANUR</name>
<proteinExistence type="inferred from homology"/>
<dbReference type="Proteomes" id="UP000694569">
    <property type="component" value="Unplaced"/>
</dbReference>
<evidence type="ECO:0000256" key="12">
    <source>
        <dbReference type="ARBA" id="ARBA00023136"/>
    </source>
</evidence>
<sequence>MELRSPGLPLEGVPVLTGESDEYECLPEGSSHVIHMLAGAVAGVLEHTVMYPVDSVKTRMQSLQPDPNAKYKGVGEALRRMIRTEGLQAPLRGINVTVLGAGPAHALYFACYEKMKTVIGGMINHSGNSHVANGVAGSLATLLHDAVMNPAEVVKQRMQMYNSPYRSMLDCIRTVGRTEGVGAFYRSYTTQLIMNVPFQAIHFIMYEFTQERLNPQRQYHPGTHIVSGAIAGAVAAAATTPLDVCKTLLNTQENMALSSVQVSGHLSGMVNAIRTVYQLGGVKGYFKGMQARIIYQMPSTAIA</sequence>
<dbReference type="GeneTree" id="ENSGT00940000158607"/>
<evidence type="ECO:0000256" key="3">
    <source>
        <dbReference type="ARBA" id="ARBA00022448"/>
    </source>
</evidence>
<organism evidence="20 21">
    <name type="scientific">Leptobrachium leishanense</name>
    <name type="common">Leishan spiny toad</name>
    <dbReference type="NCBI Taxonomy" id="445787"/>
    <lineage>
        <taxon>Eukaryota</taxon>
        <taxon>Metazoa</taxon>
        <taxon>Chordata</taxon>
        <taxon>Craniata</taxon>
        <taxon>Vertebrata</taxon>
        <taxon>Euteleostomi</taxon>
        <taxon>Amphibia</taxon>
        <taxon>Batrachia</taxon>
        <taxon>Anura</taxon>
        <taxon>Pelobatoidea</taxon>
        <taxon>Megophryidae</taxon>
        <taxon>Leptobrachium</taxon>
    </lineage>
</organism>
<dbReference type="Pfam" id="PF00153">
    <property type="entry name" value="Mito_carr"/>
    <property type="match status" value="3"/>
</dbReference>
<evidence type="ECO:0000256" key="16">
    <source>
        <dbReference type="ARBA" id="ARBA00041873"/>
    </source>
</evidence>
<protein>
    <recommendedName>
        <fullName evidence="15">Mitoferrin-1</fullName>
    </recommendedName>
    <alternativeName>
        <fullName evidence="16">Mitochondrial iron transporter 1</fullName>
    </alternativeName>
    <alternativeName>
        <fullName evidence="17">Solute carrier family 25 member 37</fullName>
    </alternativeName>
</protein>
<evidence type="ECO:0000256" key="7">
    <source>
        <dbReference type="ARBA" id="ARBA00022792"/>
    </source>
</evidence>
<keyword evidence="8" id="KW-1133">Transmembrane helix</keyword>
<reference evidence="20" key="2">
    <citation type="submission" date="2025-09" db="UniProtKB">
        <authorList>
            <consortium name="Ensembl"/>
        </authorList>
    </citation>
    <scope>IDENTIFICATION</scope>
</reference>
<evidence type="ECO:0000313" key="21">
    <source>
        <dbReference type="Proteomes" id="UP000694569"/>
    </source>
</evidence>
<evidence type="ECO:0000256" key="8">
    <source>
        <dbReference type="ARBA" id="ARBA00022989"/>
    </source>
</evidence>
<evidence type="ECO:0000256" key="13">
    <source>
        <dbReference type="ARBA" id="ARBA00036243"/>
    </source>
</evidence>